<name>A6I2K2_RAT</name>
<reference evidence="1 2" key="1">
    <citation type="submission" date="2005-09" db="EMBL/GenBank/DDBJ databases">
        <authorList>
            <person name="Mural R.J."/>
            <person name="Li P.W."/>
            <person name="Adams M.D."/>
            <person name="Amanatides P.G."/>
            <person name="Baden-Tillson H."/>
            <person name="Barnstead M."/>
            <person name="Chin S.H."/>
            <person name="Dew I."/>
            <person name="Evans C.A."/>
            <person name="Ferriera S."/>
            <person name="Flanigan M."/>
            <person name="Fosler C."/>
            <person name="Glodek A."/>
            <person name="Gu Z."/>
            <person name="Holt R.A."/>
            <person name="Jennings D."/>
            <person name="Kraft C.L."/>
            <person name="Lu F."/>
            <person name="Nguyen T."/>
            <person name="Nusskern D.R."/>
            <person name="Pfannkoch C.M."/>
            <person name="Sitter C."/>
            <person name="Sutton G.G."/>
            <person name="Venter J.C."/>
            <person name="Wang Z."/>
            <person name="Woodage T."/>
            <person name="Zheng X.H."/>
            <person name="Zhong F."/>
        </authorList>
    </citation>
    <scope>NUCLEOTIDE SEQUENCE [LARGE SCALE GENOMIC DNA]</scope>
    <source>
        <strain>BN</strain>
        <strain evidence="2">Sprague-Dawley</strain>
    </source>
</reference>
<dbReference type="AlphaFoldDB" id="A6I2K2"/>
<gene>
    <name evidence="1" type="ORF">rCG_25540</name>
</gene>
<proteinExistence type="predicted"/>
<sequence>MLPFLLPTLWPGIGHLSPETGSHCIALATYYVDQAGLELTETHLPAKLLGLKKPTEVRRGIGSPGTELTDVVSCCVGVGCWERNLGPLQEQRESNANTKCHCVQPSDGCYAHKKSYLMTLEPCGPSL</sequence>
<protein>
    <submittedName>
        <fullName evidence="1">RCG25540</fullName>
    </submittedName>
</protein>
<evidence type="ECO:0000313" key="1">
    <source>
        <dbReference type="EMBL" id="EDL77377.1"/>
    </source>
</evidence>
<dbReference type="Proteomes" id="UP000234681">
    <property type="component" value="Chromosome 8"/>
</dbReference>
<dbReference type="EMBL" id="CH473954">
    <property type="protein sequence ID" value="EDL77377.1"/>
    <property type="molecule type" value="Genomic_DNA"/>
</dbReference>
<organism evidence="1 2">
    <name type="scientific">Rattus norvegicus</name>
    <name type="common">Rat</name>
    <dbReference type="NCBI Taxonomy" id="10116"/>
    <lineage>
        <taxon>Eukaryota</taxon>
        <taxon>Metazoa</taxon>
        <taxon>Chordata</taxon>
        <taxon>Craniata</taxon>
        <taxon>Vertebrata</taxon>
        <taxon>Euteleostomi</taxon>
        <taxon>Mammalia</taxon>
        <taxon>Eutheria</taxon>
        <taxon>Euarchontoglires</taxon>
        <taxon>Glires</taxon>
        <taxon>Rodentia</taxon>
        <taxon>Myomorpha</taxon>
        <taxon>Muroidea</taxon>
        <taxon>Muridae</taxon>
        <taxon>Murinae</taxon>
        <taxon>Rattus</taxon>
    </lineage>
</organism>
<evidence type="ECO:0000313" key="2">
    <source>
        <dbReference type="Proteomes" id="UP000234681"/>
    </source>
</evidence>
<accession>A6I2K2</accession>